<evidence type="ECO:0000256" key="5">
    <source>
        <dbReference type="PROSITE-ProRule" id="PRU00283"/>
    </source>
</evidence>
<evidence type="ECO:0000256" key="3">
    <source>
        <dbReference type="ARBA" id="ARBA00023054"/>
    </source>
</evidence>
<keyword evidence="2 5" id="KW-0067">ATP-binding</keyword>
<feature type="compositionally biased region" description="Polar residues" evidence="7">
    <location>
        <begin position="885"/>
        <end position="911"/>
    </location>
</feature>
<dbReference type="InterPro" id="IPR027417">
    <property type="entry name" value="P-loop_NTPase"/>
</dbReference>
<dbReference type="GO" id="GO:0003777">
    <property type="term" value="F:microtubule motor activity"/>
    <property type="evidence" value="ECO:0007669"/>
    <property type="project" value="InterPro"/>
</dbReference>
<dbReference type="GO" id="GO:0005524">
    <property type="term" value="F:ATP binding"/>
    <property type="evidence" value="ECO:0007669"/>
    <property type="project" value="UniProtKB-UniRule"/>
</dbReference>
<dbReference type="GeneID" id="68118628"/>
<reference evidence="9 10" key="1">
    <citation type="journal article" date="2019" name="Sci. Rep.">
        <title>Nanopore sequencing improves the draft genome of the human pathogenic amoeba Naegleria fowleri.</title>
        <authorList>
            <person name="Liechti N."/>
            <person name="Schurch N."/>
            <person name="Bruggmann R."/>
            <person name="Wittwer M."/>
        </authorList>
    </citation>
    <scope>NUCLEOTIDE SEQUENCE [LARGE SCALE GENOMIC DNA]</scope>
    <source>
        <strain evidence="9 10">ATCC 30894</strain>
    </source>
</reference>
<accession>A0A6A5BWL4</accession>
<feature type="compositionally biased region" description="Low complexity" evidence="7">
    <location>
        <begin position="707"/>
        <end position="734"/>
    </location>
</feature>
<proteinExistence type="inferred from homology"/>
<feature type="compositionally biased region" description="Basic and acidic residues" evidence="7">
    <location>
        <begin position="1002"/>
        <end position="1011"/>
    </location>
</feature>
<dbReference type="Proteomes" id="UP000444721">
    <property type="component" value="Unassembled WGS sequence"/>
</dbReference>
<feature type="domain" description="Kinesin motor" evidence="8">
    <location>
        <begin position="24"/>
        <end position="333"/>
    </location>
</feature>
<evidence type="ECO:0000256" key="7">
    <source>
        <dbReference type="SAM" id="MobiDB-lite"/>
    </source>
</evidence>
<sequence length="1011" mass="115512">MSSPPPSLCVGIPIATTTTTATTNIRVCVRCRPFIANELKDNSFPKNMPFNIEANSIEIPNIDPTQTKVMPFDFVFDENAENKDLYREMISDMIPSVIEGINVTTFAYGQTSSGKTFTTFLIRVSYLEIYNEKVRDLLSPEQRQVNIFVDKNKNLSFDHLTEEIVRSENEAMDVLARGSSHAIIAKTVANDSSSRSHTIFRMVVERKDEIALDSSNLASSQTKRLKAKQILRIGTLNLVDLAGSENASLQVDDNRKREGQNINLSLLHLKEIITKLSNGEKVSSFRNSKLTRILGDSLSGNARVAVICCISPEPSKFRETKRTLEFGSNARRIMIKPTVNSECDNALILKYQTELESLQNELNTLREKLKSQKDDTDKEETEEEVKNLENIMKDLTESMVTNKSLLTKLEDIEKEKRDRDARIMEIEKEKEMLEKQLKLEEENKRMKEEESRNKDQILLHLQQETLAMNLRLEEISLSKKEWESQSQRKEIQIKELMDYNRIIEEKMINEESSRKKAEKLVQDQVAQIELFKQKNELIAHEYAKEKQAKEEACNLVQQKLNEMQNIQHLLQQSENAKANYEAQLKILNDNMSTMYKLWKEDYDNEMRLKEKEKTQLDEQIARLTRILDEKDLEIRDLQEQLKTNQLLQQNILSMEKETQLYKKLLQEIENEKEMIKKKSLDTLKENMELKRRLSALEKANQNVTYRSDTNNYNNPSSSSLTSRTSRPSSPMTTPFNNPYQVSSQSNNPAAGQLSSLSCNNIRQHTFNLSAGGNNINDIPSTISTNYGTTNLSSWPNQLNTYNQTNQPPVVNQNCNPFNHTINGMRDDLNYQPMHHNPYQFYPPTNPSYDRTNSYGQMSTLPSNNQHATLIHESGVLVQNGGGGTTRSASPSPLTNRSSLSVPPQELSTNAGRSRPKLFNQQQGQHQPQIQAPPKVTTGGSGPNNNPIRNPSPNRIIRITGERASPKPPTKEEPEENSLELEQDKTKMKKRRSSLSNLFSLFKGEDKANLLK</sequence>
<dbReference type="EMBL" id="VFQX01000009">
    <property type="protein sequence ID" value="KAF0982483.1"/>
    <property type="molecule type" value="Genomic_DNA"/>
</dbReference>
<dbReference type="PROSITE" id="PS00411">
    <property type="entry name" value="KINESIN_MOTOR_1"/>
    <property type="match status" value="1"/>
</dbReference>
<organism evidence="9 10">
    <name type="scientific">Naegleria fowleri</name>
    <name type="common">Brain eating amoeba</name>
    <dbReference type="NCBI Taxonomy" id="5763"/>
    <lineage>
        <taxon>Eukaryota</taxon>
        <taxon>Discoba</taxon>
        <taxon>Heterolobosea</taxon>
        <taxon>Tetramitia</taxon>
        <taxon>Eutetramitia</taxon>
        <taxon>Vahlkampfiidae</taxon>
        <taxon>Naegleria</taxon>
    </lineage>
</organism>
<keyword evidence="4 5" id="KW-0505">Motor protein</keyword>
<feature type="binding site" evidence="5">
    <location>
        <begin position="109"/>
        <end position="116"/>
    </location>
    <ligand>
        <name>ATP</name>
        <dbReference type="ChEBI" id="CHEBI:30616"/>
    </ligand>
</feature>
<dbReference type="InterPro" id="IPR027640">
    <property type="entry name" value="Kinesin-like_fam"/>
</dbReference>
<dbReference type="Pfam" id="PF00225">
    <property type="entry name" value="Kinesin"/>
    <property type="match status" value="2"/>
</dbReference>
<keyword evidence="1 5" id="KW-0547">Nucleotide-binding</keyword>
<dbReference type="VEuPathDB" id="AmoebaDB:NF0030010"/>
<evidence type="ECO:0000256" key="1">
    <source>
        <dbReference type="ARBA" id="ARBA00022741"/>
    </source>
</evidence>
<dbReference type="InterPro" id="IPR001752">
    <property type="entry name" value="Kinesin_motor_dom"/>
</dbReference>
<feature type="region of interest" description="Disordered" evidence="7">
    <location>
        <begin position="700"/>
        <end position="754"/>
    </location>
</feature>
<gene>
    <name evidence="9" type="ORF">FDP41_011413</name>
</gene>
<feature type="coiled-coil region" evidence="6">
    <location>
        <begin position="348"/>
        <end position="459"/>
    </location>
</feature>
<feature type="region of interest" description="Disordered" evidence="7">
    <location>
        <begin position="876"/>
        <end position="1011"/>
    </location>
</feature>
<dbReference type="GO" id="GO:0007018">
    <property type="term" value="P:microtubule-based movement"/>
    <property type="evidence" value="ECO:0007669"/>
    <property type="project" value="InterPro"/>
</dbReference>
<comment type="similarity">
    <text evidence="5">Belongs to the TRAFAC class myosin-kinesin ATPase superfamily. Kinesin family.</text>
</comment>
<dbReference type="OMA" id="HEYAKEK"/>
<feature type="compositionally biased region" description="Basic and acidic residues" evidence="7">
    <location>
        <begin position="959"/>
        <end position="971"/>
    </location>
</feature>
<evidence type="ECO:0000313" key="9">
    <source>
        <dbReference type="EMBL" id="KAF0982483.1"/>
    </source>
</evidence>
<dbReference type="OrthoDB" id="3176171at2759"/>
<dbReference type="AlphaFoldDB" id="A0A6A5BWL4"/>
<evidence type="ECO:0000259" key="8">
    <source>
        <dbReference type="PROSITE" id="PS50067"/>
    </source>
</evidence>
<evidence type="ECO:0000256" key="2">
    <source>
        <dbReference type="ARBA" id="ARBA00022840"/>
    </source>
</evidence>
<evidence type="ECO:0000313" key="10">
    <source>
        <dbReference type="Proteomes" id="UP000444721"/>
    </source>
</evidence>
<feature type="compositionally biased region" description="Low complexity" evidence="7">
    <location>
        <begin position="920"/>
        <end position="933"/>
    </location>
</feature>
<keyword evidence="3 6" id="KW-0175">Coiled coil</keyword>
<name>A0A6A5BWL4_NAEFO</name>
<evidence type="ECO:0000256" key="4">
    <source>
        <dbReference type="ARBA" id="ARBA00023175"/>
    </source>
</evidence>
<feature type="compositionally biased region" description="Polar residues" evidence="7">
    <location>
        <begin position="735"/>
        <end position="754"/>
    </location>
</feature>
<dbReference type="VEuPathDB" id="AmoebaDB:NfTy_019220"/>
<keyword evidence="10" id="KW-1185">Reference proteome</keyword>
<dbReference type="SUPFAM" id="SSF52540">
    <property type="entry name" value="P-loop containing nucleoside triphosphate hydrolases"/>
    <property type="match status" value="1"/>
</dbReference>
<dbReference type="PANTHER" id="PTHR47968:SF75">
    <property type="entry name" value="CENTROMERE-ASSOCIATED PROTEIN E"/>
    <property type="match status" value="1"/>
</dbReference>
<dbReference type="RefSeq" id="XP_044567196.1">
    <property type="nucleotide sequence ID" value="XM_044701819.1"/>
</dbReference>
<evidence type="ECO:0000256" key="6">
    <source>
        <dbReference type="SAM" id="Coils"/>
    </source>
</evidence>
<dbReference type="PANTHER" id="PTHR47968">
    <property type="entry name" value="CENTROMERE PROTEIN E"/>
    <property type="match status" value="1"/>
</dbReference>
<dbReference type="InterPro" id="IPR019821">
    <property type="entry name" value="Kinesin_motor_CS"/>
</dbReference>
<dbReference type="PROSITE" id="PS50067">
    <property type="entry name" value="KINESIN_MOTOR_2"/>
    <property type="match status" value="1"/>
</dbReference>
<dbReference type="SMART" id="SM00129">
    <property type="entry name" value="KISc"/>
    <property type="match status" value="1"/>
</dbReference>
<dbReference type="Gene3D" id="3.40.850.10">
    <property type="entry name" value="Kinesin motor domain"/>
    <property type="match status" value="2"/>
</dbReference>
<dbReference type="PRINTS" id="PR00380">
    <property type="entry name" value="KINESINHEAVY"/>
</dbReference>
<dbReference type="VEuPathDB" id="AmoebaDB:FDP41_011413"/>
<comment type="caution">
    <text evidence="9">The sequence shown here is derived from an EMBL/GenBank/DDBJ whole genome shotgun (WGS) entry which is preliminary data.</text>
</comment>
<feature type="compositionally biased region" description="Low complexity" evidence="7">
    <location>
        <begin position="942"/>
        <end position="958"/>
    </location>
</feature>
<dbReference type="InterPro" id="IPR036961">
    <property type="entry name" value="Kinesin_motor_dom_sf"/>
</dbReference>
<protein>
    <recommendedName>
        <fullName evidence="8">Kinesin motor domain-containing protein</fullName>
    </recommendedName>
</protein>
<dbReference type="GO" id="GO:0008017">
    <property type="term" value="F:microtubule binding"/>
    <property type="evidence" value="ECO:0007669"/>
    <property type="project" value="InterPro"/>
</dbReference>